<dbReference type="InterPro" id="IPR012871">
    <property type="entry name" value="DUF1668_ORYSA"/>
</dbReference>
<sequence length="364" mass="39553">MERKKVAKRHGGDTVDDPPIKVSKLGDGTVESSAEFAKPVYLLAALWTEQPATSAFVVDAAAVSGGDGPRRADTLAQLPGASQDMSFVSAHSEHGSWIVGVGGVYAISRRPKVPYGSKFDWLPWFESLSFNEGVPCINRKNFPFWKSLPPPPCFPYFLEPSEFLSPPDISVSSYAAVGSHILLSLEQQGTGTYAFHVVAETWEKVCDKNLPFVGQAVPLGGSLFAACCVIPNNAGASPSVFHMSMEVSSTSAVSGVLTTTLIQQFPVSSDRQVPRPILCPLGKASFCSIRFESSQSRKRRYSKGLQIIFTAFQMDNIEAFWMKSADAKDFDIPVQVKQHNQTYNIKSGSRFLASPMPVVTALSM</sequence>
<name>A0ABC9BTD9_9POAL</name>
<reference evidence="1 2" key="2">
    <citation type="submission" date="2024-10" db="EMBL/GenBank/DDBJ databases">
        <authorList>
            <person name="Ryan C."/>
        </authorList>
    </citation>
    <scope>NUCLEOTIDE SEQUENCE [LARGE SCALE GENOMIC DNA]</scope>
</reference>
<evidence type="ECO:0000313" key="2">
    <source>
        <dbReference type="Proteomes" id="UP001497457"/>
    </source>
</evidence>
<gene>
    <name evidence="1" type="ORF">URODEC1_LOCUS68052</name>
</gene>
<keyword evidence="2" id="KW-1185">Reference proteome</keyword>
<dbReference type="AlphaFoldDB" id="A0ABC9BTD9"/>
<proteinExistence type="predicted"/>
<reference evidence="2" key="1">
    <citation type="submission" date="2024-06" db="EMBL/GenBank/DDBJ databases">
        <authorList>
            <person name="Ryan C."/>
        </authorList>
    </citation>
    <scope>NUCLEOTIDE SEQUENCE [LARGE SCALE GENOMIC DNA]</scope>
</reference>
<evidence type="ECO:0000313" key="1">
    <source>
        <dbReference type="EMBL" id="CAL5006492.1"/>
    </source>
</evidence>
<accession>A0ABC9BTD9</accession>
<organism evidence="1 2">
    <name type="scientific">Urochloa decumbens</name>
    <dbReference type="NCBI Taxonomy" id="240449"/>
    <lineage>
        <taxon>Eukaryota</taxon>
        <taxon>Viridiplantae</taxon>
        <taxon>Streptophyta</taxon>
        <taxon>Embryophyta</taxon>
        <taxon>Tracheophyta</taxon>
        <taxon>Spermatophyta</taxon>
        <taxon>Magnoliopsida</taxon>
        <taxon>Liliopsida</taxon>
        <taxon>Poales</taxon>
        <taxon>Poaceae</taxon>
        <taxon>PACMAD clade</taxon>
        <taxon>Panicoideae</taxon>
        <taxon>Panicodae</taxon>
        <taxon>Paniceae</taxon>
        <taxon>Melinidinae</taxon>
        <taxon>Urochloa</taxon>
    </lineage>
</organism>
<dbReference type="Pfam" id="PF07893">
    <property type="entry name" value="DUF1668"/>
    <property type="match status" value="1"/>
</dbReference>
<dbReference type="Proteomes" id="UP001497457">
    <property type="component" value="Chromosome 27b"/>
</dbReference>
<dbReference type="PANTHER" id="PTHR33085:SF132">
    <property type="entry name" value="OS02G0198100 PROTEIN"/>
    <property type="match status" value="1"/>
</dbReference>
<dbReference type="EMBL" id="OZ075137">
    <property type="protein sequence ID" value="CAL5006492.1"/>
    <property type="molecule type" value="Genomic_DNA"/>
</dbReference>
<protein>
    <submittedName>
        <fullName evidence="1">Uncharacterized protein</fullName>
    </submittedName>
</protein>
<dbReference type="PANTHER" id="PTHR33085">
    <property type="entry name" value="OS12G0113100 PROTEIN-RELATED"/>
    <property type="match status" value="1"/>
</dbReference>